<sequence length="291" mass="32827">MTDKLTFSVIWTLTPKGKILKEWFGRTIIRSCTKLSYEHAQSMIESPTEKIPEKELPPISPEHSSEEVHQAVLNLHRIAKQLRQQRFVDGALRLDQLKLAFTLDSETGLPQGCHIYEYRDSNKLVEEFMLLANMAVAHKIHRAFPEQALLRRHPPPQMKMLNDLVEFCDQMGLSMDASSAGALNKSLTEIFGDDKYSLARKEVLTNMYSRPMQESGPLESEAMVMGVLNQAFDVLVLRYGVQKRIYCNVSGQLGQGGRRPLGPGTAPALCPPSLHSHCRGSSQCPWPEQPW</sequence>
<dbReference type="GO" id="GO:0003723">
    <property type="term" value="F:RNA binding"/>
    <property type="evidence" value="ECO:0007669"/>
    <property type="project" value="InterPro"/>
</dbReference>
<name>A0AA41N5S2_SCICA</name>
<protein>
    <submittedName>
        <fullName evidence="2">DIS3-like exonuclease 2</fullName>
    </submittedName>
</protein>
<keyword evidence="3" id="KW-1185">Reference proteome</keyword>
<keyword evidence="2" id="KW-0540">Nuclease</keyword>
<dbReference type="GO" id="GO:0000175">
    <property type="term" value="F:3'-5'-RNA exonuclease activity"/>
    <property type="evidence" value="ECO:0007669"/>
    <property type="project" value="TreeGrafter"/>
</dbReference>
<dbReference type="Pfam" id="PF00773">
    <property type="entry name" value="RNB"/>
    <property type="match status" value="1"/>
</dbReference>
<evidence type="ECO:0000313" key="3">
    <source>
        <dbReference type="Proteomes" id="UP001166674"/>
    </source>
</evidence>
<dbReference type="EMBL" id="JAATJV010391863">
    <property type="protein sequence ID" value="MBZ3884183.1"/>
    <property type="molecule type" value="Genomic_DNA"/>
</dbReference>
<dbReference type="InterPro" id="IPR012340">
    <property type="entry name" value="NA-bd_OB-fold"/>
</dbReference>
<dbReference type="InterPro" id="IPR001900">
    <property type="entry name" value="RNase_II/R"/>
</dbReference>
<dbReference type="Gene3D" id="2.40.50.140">
    <property type="entry name" value="Nucleic acid-binding proteins"/>
    <property type="match status" value="1"/>
</dbReference>
<dbReference type="GO" id="GO:0010587">
    <property type="term" value="P:miRNA catabolic process"/>
    <property type="evidence" value="ECO:0007669"/>
    <property type="project" value="TreeGrafter"/>
</dbReference>
<dbReference type="SUPFAM" id="SSF50249">
    <property type="entry name" value="Nucleic acid-binding proteins"/>
    <property type="match status" value="1"/>
</dbReference>
<dbReference type="GO" id="GO:0000932">
    <property type="term" value="C:P-body"/>
    <property type="evidence" value="ECO:0007669"/>
    <property type="project" value="TreeGrafter"/>
</dbReference>
<feature type="domain" description="RNB" evidence="1">
    <location>
        <begin position="1"/>
        <end position="230"/>
    </location>
</feature>
<dbReference type="Proteomes" id="UP001166674">
    <property type="component" value="Unassembled WGS sequence"/>
</dbReference>
<reference evidence="2" key="1">
    <citation type="submission" date="2020-03" db="EMBL/GenBank/DDBJ databases">
        <title>Studies in the Genomics of Life Span.</title>
        <authorList>
            <person name="Glass D."/>
        </authorList>
    </citation>
    <scope>NUCLEOTIDE SEQUENCE</scope>
    <source>
        <strain evidence="2">SUZIE</strain>
        <tissue evidence="2">Muscle</tissue>
    </source>
</reference>
<keyword evidence="2" id="KW-0269">Exonuclease</keyword>
<dbReference type="GO" id="GO:0006402">
    <property type="term" value="P:mRNA catabolic process"/>
    <property type="evidence" value="ECO:0007669"/>
    <property type="project" value="TreeGrafter"/>
</dbReference>
<dbReference type="PANTHER" id="PTHR23355:SF9">
    <property type="entry name" value="DIS3-LIKE EXONUCLEASE 2"/>
    <property type="match status" value="1"/>
</dbReference>
<dbReference type="Pfam" id="PF17877">
    <property type="entry name" value="Dis3l2_C_term"/>
    <property type="match status" value="1"/>
</dbReference>
<organism evidence="2 3">
    <name type="scientific">Sciurus carolinensis</name>
    <name type="common">Eastern gray squirrel</name>
    <dbReference type="NCBI Taxonomy" id="30640"/>
    <lineage>
        <taxon>Eukaryota</taxon>
        <taxon>Metazoa</taxon>
        <taxon>Chordata</taxon>
        <taxon>Craniata</taxon>
        <taxon>Vertebrata</taxon>
        <taxon>Euteleostomi</taxon>
        <taxon>Mammalia</taxon>
        <taxon>Eutheria</taxon>
        <taxon>Euarchontoglires</taxon>
        <taxon>Glires</taxon>
        <taxon>Rodentia</taxon>
        <taxon>Sciuromorpha</taxon>
        <taxon>Sciuridae</taxon>
        <taxon>Sciurinae</taxon>
        <taxon>Sciurini</taxon>
        <taxon>Sciurus</taxon>
    </lineage>
</organism>
<proteinExistence type="predicted"/>
<evidence type="ECO:0000313" key="2">
    <source>
        <dbReference type="EMBL" id="MBZ3884183.1"/>
    </source>
</evidence>
<dbReference type="InterPro" id="IPR050180">
    <property type="entry name" value="RNR_Ribonuclease"/>
</dbReference>
<keyword evidence="2" id="KW-0378">Hydrolase</keyword>
<dbReference type="SMART" id="SM00955">
    <property type="entry name" value="RNB"/>
    <property type="match status" value="1"/>
</dbReference>
<gene>
    <name evidence="2" type="ORF">SUZIE_176665</name>
</gene>
<accession>A0AA41N5S2</accession>
<comment type="caution">
    <text evidence="2">The sequence shown here is derived from an EMBL/GenBank/DDBJ whole genome shotgun (WGS) entry which is preliminary data.</text>
</comment>
<evidence type="ECO:0000259" key="1">
    <source>
        <dbReference type="SMART" id="SM00955"/>
    </source>
</evidence>
<dbReference type="AlphaFoldDB" id="A0AA41N5S2"/>
<dbReference type="InterPro" id="IPR041093">
    <property type="entry name" value="Dis3l2-like_C"/>
</dbReference>
<dbReference type="PANTHER" id="PTHR23355">
    <property type="entry name" value="RIBONUCLEASE"/>
    <property type="match status" value="1"/>
</dbReference>